<comment type="caution">
    <text evidence="7">The sequence shown here is derived from an EMBL/GenBank/DDBJ whole genome shotgun (WGS) entry which is preliminary data.</text>
</comment>
<dbReference type="CDD" id="cd06662">
    <property type="entry name" value="SURF1"/>
    <property type="match status" value="1"/>
</dbReference>
<comment type="subcellular location">
    <subcellularLocation>
        <location evidence="6">Cell membrane</location>
        <topology evidence="6">Multi-pass membrane protein</topology>
    </subcellularLocation>
    <subcellularLocation>
        <location evidence="1">Membrane</location>
    </subcellularLocation>
</comment>
<evidence type="ECO:0000256" key="5">
    <source>
        <dbReference type="ARBA" id="ARBA00023136"/>
    </source>
</evidence>
<dbReference type="Proteomes" id="UP000325372">
    <property type="component" value="Unassembled WGS sequence"/>
</dbReference>
<gene>
    <name evidence="7" type="ORF">F3N42_06580</name>
</gene>
<evidence type="ECO:0000256" key="6">
    <source>
        <dbReference type="RuleBase" id="RU363076"/>
    </source>
</evidence>
<comment type="caution">
    <text evidence="6">Lacks conserved residue(s) required for the propagation of feature annotation.</text>
</comment>
<keyword evidence="5 6" id="KW-0472">Membrane</keyword>
<evidence type="ECO:0000313" key="7">
    <source>
        <dbReference type="EMBL" id="KAA9131841.1"/>
    </source>
</evidence>
<evidence type="ECO:0000313" key="8">
    <source>
        <dbReference type="Proteomes" id="UP000325372"/>
    </source>
</evidence>
<dbReference type="EMBL" id="VYXP01000004">
    <property type="protein sequence ID" value="KAA9131841.1"/>
    <property type="molecule type" value="Genomic_DNA"/>
</dbReference>
<comment type="similarity">
    <text evidence="2 6">Belongs to the SURF1 family.</text>
</comment>
<proteinExistence type="inferred from homology"/>
<feature type="transmembrane region" description="Helical" evidence="6">
    <location>
        <begin position="226"/>
        <end position="244"/>
    </location>
</feature>
<evidence type="ECO:0000256" key="2">
    <source>
        <dbReference type="ARBA" id="ARBA00007165"/>
    </source>
</evidence>
<keyword evidence="3 6" id="KW-0812">Transmembrane</keyword>
<accession>A0A5N0TAQ1</accession>
<keyword evidence="8" id="KW-1185">Reference proteome</keyword>
<dbReference type="InterPro" id="IPR045214">
    <property type="entry name" value="Surf1/Surf4"/>
</dbReference>
<keyword evidence="4 6" id="KW-1133">Transmembrane helix</keyword>
<evidence type="ECO:0000256" key="4">
    <source>
        <dbReference type="ARBA" id="ARBA00022989"/>
    </source>
</evidence>
<evidence type="ECO:0000256" key="1">
    <source>
        <dbReference type="ARBA" id="ARBA00004370"/>
    </source>
</evidence>
<dbReference type="PANTHER" id="PTHR23427">
    <property type="entry name" value="SURFEIT LOCUS PROTEIN"/>
    <property type="match status" value="1"/>
</dbReference>
<keyword evidence="6" id="KW-1003">Cell membrane</keyword>
<name>A0A5N0TAQ1_9GAMM</name>
<dbReference type="AlphaFoldDB" id="A0A5N0TAQ1"/>
<dbReference type="PANTHER" id="PTHR23427:SF2">
    <property type="entry name" value="SURFEIT LOCUS PROTEIN 1"/>
    <property type="match status" value="1"/>
</dbReference>
<reference evidence="7 8" key="1">
    <citation type="submission" date="2019-09" db="EMBL/GenBank/DDBJ databases">
        <title>Wenzhouxiangella sp. Genome sequencing and assembly.</title>
        <authorList>
            <person name="Zhang R."/>
        </authorList>
    </citation>
    <scope>NUCLEOTIDE SEQUENCE [LARGE SCALE GENOMIC DNA]</scope>
    <source>
        <strain evidence="7 8">W260</strain>
    </source>
</reference>
<dbReference type="PROSITE" id="PS50895">
    <property type="entry name" value="SURF1"/>
    <property type="match status" value="1"/>
</dbReference>
<organism evidence="7 8">
    <name type="scientific">Marinihelvus fidelis</name>
    <dbReference type="NCBI Taxonomy" id="2613842"/>
    <lineage>
        <taxon>Bacteria</taxon>
        <taxon>Pseudomonadati</taxon>
        <taxon>Pseudomonadota</taxon>
        <taxon>Gammaproteobacteria</taxon>
        <taxon>Chromatiales</taxon>
        <taxon>Wenzhouxiangellaceae</taxon>
        <taxon>Marinihelvus</taxon>
    </lineage>
</organism>
<dbReference type="GO" id="GO:0005886">
    <property type="term" value="C:plasma membrane"/>
    <property type="evidence" value="ECO:0007669"/>
    <property type="project" value="UniProtKB-SubCell"/>
</dbReference>
<sequence>MSRRSIPGPRIMRFRPSLLSTLVLFSLAAGFLALGQWQAGRAVEKDQIIAAFESGEQSLALPAQPDDMGFSRVSLAGSFDTGRAWLVDNQVFEGRPGVHVLAPMNVTDERGAARVILVNRGWLSQGRDRMQLPDVPPPPATATVRGHLAPLKTPGLKLGEPEQALDASAPWPRRVLWPDMERFSAELGQPLYPLVLYLDASSPAGLDGRDWQPVAMGPDRHRGYAIQWYALAATAIGGWLVLAFRRRT</sequence>
<evidence type="ECO:0000256" key="3">
    <source>
        <dbReference type="ARBA" id="ARBA00022692"/>
    </source>
</evidence>
<dbReference type="InterPro" id="IPR002994">
    <property type="entry name" value="Surf1/Shy1"/>
</dbReference>
<protein>
    <recommendedName>
        <fullName evidence="6">SURF1-like protein</fullName>
    </recommendedName>
</protein>
<dbReference type="Pfam" id="PF02104">
    <property type="entry name" value="SURF1"/>
    <property type="match status" value="1"/>
</dbReference>